<gene>
    <name evidence="7" type="ORF">METZ01_LOCUS205741</name>
</gene>
<dbReference type="AlphaFoldDB" id="A0A382ESS6"/>
<dbReference type="SUPFAM" id="SSF141523">
    <property type="entry name" value="L,D-transpeptidase catalytic domain-like"/>
    <property type="match status" value="1"/>
</dbReference>
<dbReference type="EMBL" id="UINC01045751">
    <property type="protein sequence ID" value="SVB52887.1"/>
    <property type="molecule type" value="Genomic_DNA"/>
</dbReference>
<dbReference type="PANTHER" id="PTHR38589">
    <property type="entry name" value="BLR0621 PROTEIN"/>
    <property type="match status" value="1"/>
</dbReference>
<reference evidence="7" key="1">
    <citation type="submission" date="2018-05" db="EMBL/GenBank/DDBJ databases">
        <authorList>
            <person name="Lanie J.A."/>
            <person name="Ng W.-L."/>
            <person name="Kazmierczak K.M."/>
            <person name="Andrzejewski T.M."/>
            <person name="Davidsen T.M."/>
            <person name="Wayne K.J."/>
            <person name="Tettelin H."/>
            <person name="Glass J.I."/>
            <person name="Rusch D."/>
            <person name="Podicherti R."/>
            <person name="Tsui H.-C.T."/>
            <person name="Winkler M.E."/>
        </authorList>
    </citation>
    <scope>NUCLEOTIDE SEQUENCE</scope>
</reference>
<dbReference type="InterPro" id="IPR005490">
    <property type="entry name" value="LD_TPept_cat_dom"/>
</dbReference>
<dbReference type="UniPathway" id="UPA00219"/>
<evidence type="ECO:0000313" key="7">
    <source>
        <dbReference type="EMBL" id="SVB52887.1"/>
    </source>
</evidence>
<keyword evidence="5" id="KW-0961">Cell wall biogenesis/degradation</keyword>
<keyword evidence="3" id="KW-0133">Cell shape</keyword>
<proteinExistence type="predicted"/>
<name>A0A382ESS6_9ZZZZ</name>
<evidence type="ECO:0000259" key="6">
    <source>
        <dbReference type="PROSITE" id="PS52029"/>
    </source>
</evidence>
<dbReference type="Pfam" id="PF03734">
    <property type="entry name" value="YkuD"/>
    <property type="match status" value="1"/>
</dbReference>
<dbReference type="GO" id="GO:0009252">
    <property type="term" value="P:peptidoglycan biosynthetic process"/>
    <property type="evidence" value="ECO:0007669"/>
    <property type="project" value="UniProtKB-UniPathway"/>
</dbReference>
<dbReference type="GO" id="GO:0008360">
    <property type="term" value="P:regulation of cell shape"/>
    <property type="evidence" value="ECO:0007669"/>
    <property type="project" value="UniProtKB-KW"/>
</dbReference>
<evidence type="ECO:0000256" key="1">
    <source>
        <dbReference type="ARBA" id="ARBA00004752"/>
    </source>
</evidence>
<comment type="pathway">
    <text evidence="1">Cell wall biogenesis; peptidoglycan biosynthesis.</text>
</comment>
<evidence type="ECO:0000256" key="4">
    <source>
        <dbReference type="ARBA" id="ARBA00022984"/>
    </source>
</evidence>
<evidence type="ECO:0000256" key="2">
    <source>
        <dbReference type="ARBA" id="ARBA00022679"/>
    </source>
</evidence>
<feature type="domain" description="L,D-TPase catalytic" evidence="6">
    <location>
        <begin position="1"/>
        <end position="160"/>
    </location>
</feature>
<evidence type="ECO:0000256" key="5">
    <source>
        <dbReference type="ARBA" id="ARBA00023316"/>
    </source>
</evidence>
<dbReference type="Gene3D" id="2.40.440.10">
    <property type="entry name" value="L,D-transpeptidase catalytic domain-like"/>
    <property type="match status" value="1"/>
</dbReference>
<evidence type="ECO:0000256" key="3">
    <source>
        <dbReference type="ARBA" id="ARBA00022960"/>
    </source>
</evidence>
<keyword evidence="2" id="KW-0808">Transferase</keyword>
<dbReference type="InterPro" id="IPR038063">
    <property type="entry name" value="Transpep_catalytic_dom"/>
</dbReference>
<accession>A0A382ESS6</accession>
<organism evidence="7">
    <name type="scientific">marine metagenome</name>
    <dbReference type="NCBI Taxonomy" id="408172"/>
    <lineage>
        <taxon>unclassified sequences</taxon>
        <taxon>metagenomes</taxon>
        <taxon>ecological metagenomes</taxon>
    </lineage>
</organism>
<dbReference type="PANTHER" id="PTHR38589:SF1">
    <property type="entry name" value="BLR0621 PROTEIN"/>
    <property type="match status" value="1"/>
</dbReference>
<dbReference type="PROSITE" id="PS52029">
    <property type="entry name" value="LD_TPASE"/>
    <property type="match status" value="1"/>
</dbReference>
<dbReference type="GO" id="GO:0071555">
    <property type="term" value="P:cell wall organization"/>
    <property type="evidence" value="ECO:0007669"/>
    <property type="project" value="UniProtKB-KW"/>
</dbReference>
<protein>
    <recommendedName>
        <fullName evidence="6">L,D-TPase catalytic domain-containing protein</fullName>
    </recommendedName>
</protein>
<feature type="non-terminal residue" evidence="7">
    <location>
        <position position="1"/>
    </location>
</feature>
<feature type="non-terminal residue" evidence="7">
    <location>
        <position position="160"/>
    </location>
</feature>
<sequence length="160" mass="18048">MRIKSNYLIYNGNKYKCSIGNGGFSRKKKEGDGCTPVGVFKITDIFYRGDKIKKLSTHYDLKKILPSDGWCDDPNHKLYNTKIEFPFSHSAEQLFRQDDLYDIVCVTNHNQNPIIPGAGSAIFIHIASPEYSATEGCVALNQKDLATILLTLTESTKIYF</sequence>
<dbReference type="GO" id="GO:0016740">
    <property type="term" value="F:transferase activity"/>
    <property type="evidence" value="ECO:0007669"/>
    <property type="project" value="UniProtKB-KW"/>
</dbReference>
<keyword evidence="4" id="KW-0573">Peptidoglycan synthesis</keyword>